<feature type="chain" id="PRO_5045803932" description="DUF2946 domain-containing protein" evidence="2">
    <location>
        <begin position="20"/>
        <end position="86"/>
    </location>
</feature>
<evidence type="ECO:0000256" key="1">
    <source>
        <dbReference type="SAM" id="MobiDB-lite"/>
    </source>
</evidence>
<keyword evidence="4" id="KW-1185">Reference proteome</keyword>
<protein>
    <recommendedName>
        <fullName evidence="5">DUF2946 domain-containing protein</fullName>
    </recommendedName>
</protein>
<name>A0ABU3BDP7_9GAMM</name>
<feature type="compositionally biased region" description="Low complexity" evidence="1">
    <location>
        <begin position="60"/>
        <end position="78"/>
    </location>
</feature>
<dbReference type="RefSeq" id="WP_311659671.1">
    <property type="nucleotide sequence ID" value="NZ_JAVRHY010000012.1"/>
</dbReference>
<evidence type="ECO:0000313" key="4">
    <source>
        <dbReference type="Proteomes" id="UP001259982"/>
    </source>
</evidence>
<evidence type="ECO:0008006" key="5">
    <source>
        <dbReference type="Google" id="ProtNLM"/>
    </source>
</evidence>
<gene>
    <name evidence="3" type="ORF">RM531_12470</name>
</gene>
<reference evidence="3 4" key="1">
    <citation type="submission" date="2023-09" db="EMBL/GenBank/DDBJ databases">
        <authorList>
            <person name="Rey-Velasco X."/>
        </authorList>
    </citation>
    <scope>NUCLEOTIDE SEQUENCE [LARGE SCALE GENOMIC DNA]</scope>
    <source>
        <strain evidence="3 4">P385</strain>
    </source>
</reference>
<organism evidence="3 4">
    <name type="scientific">Spectribacter acetivorans</name>
    <dbReference type="NCBI Taxonomy" id="3075603"/>
    <lineage>
        <taxon>Bacteria</taxon>
        <taxon>Pseudomonadati</taxon>
        <taxon>Pseudomonadota</taxon>
        <taxon>Gammaproteobacteria</taxon>
        <taxon>Salinisphaerales</taxon>
        <taxon>Salinisphaeraceae</taxon>
        <taxon>Spectribacter</taxon>
    </lineage>
</organism>
<keyword evidence="2" id="KW-0732">Signal</keyword>
<dbReference type="EMBL" id="JAVRHY010000012">
    <property type="protein sequence ID" value="MDT0619291.1"/>
    <property type="molecule type" value="Genomic_DNA"/>
</dbReference>
<accession>A0ABU3BDP7</accession>
<feature type="signal peptide" evidence="2">
    <location>
        <begin position="1"/>
        <end position="19"/>
    </location>
</feature>
<dbReference type="Proteomes" id="UP001259982">
    <property type="component" value="Unassembled WGS sequence"/>
</dbReference>
<proteinExistence type="predicted"/>
<evidence type="ECO:0000313" key="3">
    <source>
        <dbReference type="EMBL" id="MDT0619291.1"/>
    </source>
</evidence>
<comment type="caution">
    <text evidence="3">The sequence shown here is derived from an EMBL/GenBank/DDBJ whole genome shotgun (WGS) entry which is preliminary data.</text>
</comment>
<feature type="region of interest" description="Disordered" evidence="1">
    <location>
        <begin position="44"/>
        <end position="86"/>
    </location>
</feature>
<sequence length="86" mass="8755">MRLLITALLAVQLLGAAHAFEHPAIDHADHACVVCAHGSGLDAAPPAGTATTSLPATHGTPAPATLRRPPARPVLAYRSRAPPVLS</sequence>
<evidence type="ECO:0000256" key="2">
    <source>
        <dbReference type="SAM" id="SignalP"/>
    </source>
</evidence>